<evidence type="ECO:0000313" key="2">
    <source>
        <dbReference type="EMBL" id="QEC47082.1"/>
    </source>
</evidence>
<dbReference type="RefSeq" id="WP_146917054.1">
    <property type="nucleotide sequence ID" value="NZ_CP042430.1"/>
</dbReference>
<accession>A0A5B8U2E2</accession>
<feature type="region of interest" description="Disordered" evidence="1">
    <location>
        <begin position="286"/>
        <end position="309"/>
    </location>
</feature>
<dbReference type="InterPro" id="IPR023346">
    <property type="entry name" value="Lysozyme-like_dom_sf"/>
</dbReference>
<reference evidence="2 3" key="1">
    <citation type="journal article" date="2018" name="J. Microbiol.">
        <title>Baekduia soli gen. nov., sp. nov., a novel bacterium isolated from the soil of Baekdu Mountain and proposal of a novel family name, Baekduiaceae fam. nov.</title>
        <authorList>
            <person name="An D.S."/>
            <person name="Siddiqi M.Z."/>
            <person name="Kim K.H."/>
            <person name="Yu H.S."/>
            <person name="Im W.T."/>
        </authorList>
    </citation>
    <scope>NUCLEOTIDE SEQUENCE [LARGE SCALE GENOMIC DNA]</scope>
    <source>
        <strain evidence="2 3">BR7-21</strain>
    </source>
</reference>
<dbReference type="Proteomes" id="UP000321805">
    <property type="component" value="Chromosome"/>
</dbReference>
<dbReference type="EMBL" id="CP042430">
    <property type="protein sequence ID" value="QEC47082.1"/>
    <property type="molecule type" value="Genomic_DNA"/>
</dbReference>
<keyword evidence="3" id="KW-1185">Reference proteome</keyword>
<evidence type="ECO:0000313" key="3">
    <source>
        <dbReference type="Proteomes" id="UP000321805"/>
    </source>
</evidence>
<dbReference type="AlphaFoldDB" id="A0A5B8U2E2"/>
<feature type="compositionally biased region" description="Basic and acidic residues" evidence="1">
    <location>
        <begin position="288"/>
        <end position="298"/>
    </location>
</feature>
<dbReference type="SUPFAM" id="SSF53955">
    <property type="entry name" value="Lysozyme-like"/>
    <property type="match status" value="1"/>
</dbReference>
<organism evidence="2 3">
    <name type="scientific">Baekduia soli</name>
    <dbReference type="NCBI Taxonomy" id="496014"/>
    <lineage>
        <taxon>Bacteria</taxon>
        <taxon>Bacillati</taxon>
        <taxon>Actinomycetota</taxon>
        <taxon>Thermoleophilia</taxon>
        <taxon>Solirubrobacterales</taxon>
        <taxon>Baekduiaceae</taxon>
        <taxon>Baekduia</taxon>
    </lineage>
</organism>
<gene>
    <name evidence="2" type="ORF">FSW04_05425</name>
</gene>
<dbReference type="KEGG" id="bsol:FSW04_05425"/>
<name>A0A5B8U2E2_9ACTN</name>
<dbReference type="OrthoDB" id="5243570at2"/>
<sequence>MTEPPRLPTPSHERWPLVVALLALLAGAGLLGLALAGGQGRARAANPPAAPAIVVATPTPAPAAAAPAPIMRAPAPTATERTGDERRFTANERAHVPAAWVSGFYDIYAQAQRTFGVNWLLIASVHKQETAFSTHPTTYHGLNFARCCAGPMQFNVTNRTAGTGSTWARYRDAGAPAQRPAAYPHATTRHPSVYDDYDAIMAAAALLRDSGAGPQLDASAWRAAYDYYGHDLTGVSYADEVLARAIGWGQRRFCINCGTDPGLLGAVDAAWGAPLRAEVTAAAAAAQRRKERDARRTSDPTALAARAKG</sequence>
<protein>
    <submittedName>
        <fullName evidence="2">Lytic transglycosylase domain-containing protein</fullName>
    </submittedName>
</protein>
<dbReference type="Gene3D" id="1.10.530.10">
    <property type="match status" value="1"/>
</dbReference>
<evidence type="ECO:0000256" key="1">
    <source>
        <dbReference type="SAM" id="MobiDB-lite"/>
    </source>
</evidence>
<proteinExistence type="predicted"/>